<sequence>MYEYTKPRGPIAAMYSSPGPCYSLPGLVGQPLHDPRSVHFRGPAYPFGIKHGKTRDDCSPGPAYLPEAKIYRDGKDGTPHYSLYSRRTDGVHFRTPGPGAYAPESSGQMAYVRHPAYSFGSRTPHRRSDKTPAPNAYTLDPMLSKTIRSGKKQAPTFTMTGKRKVGSFYEDLSRTPGPCAYGVTQPEIYKTKTPSYSMTARNTAPGDTTTKPGPGAHSPERVYVTKRSAPKFSFGIRHSQYTAPLIVDPCY</sequence>
<evidence type="ECO:0000313" key="3">
    <source>
        <dbReference type="Proteomes" id="UP001208570"/>
    </source>
</evidence>
<keyword evidence="3" id="KW-1185">Reference proteome</keyword>
<dbReference type="AlphaFoldDB" id="A0AAD9IZH3"/>
<dbReference type="Proteomes" id="UP001208570">
    <property type="component" value="Unassembled WGS sequence"/>
</dbReference>
<evidence type="ECO:0000313" key="2">
    <source>
        <dbReference type="EMBL" id="KAK2143267.1"/>
    </source>
</evidence>
<gene>
    <name evidence="2" type="ORF">LSH36_858g00009</name>
</gene>
<dbReference type="Pfam" id="PF07004">
    <property type="entry name" value="SHIPPO-rpt"/>
    <property type="match status" value="4"/>
</dbReference>
<organism evidence="2 3">
    <name type="scientific">Paralvinella palmiformis</name>
    <dbReference type="NCBI Taxonomy" id="53620"/>
    <lineage>
        <taxon>Eukaryota</taxon>
        <taxon>Metazoa</taxon>
        <taxon>Spiralia</taxon>
        <taxon>Lophotrochozoa</taxon>
        <taxon>Annelida</taxon>
        <taxon>Polychaeta</taxon>
        <taxon>Sedentaria</taxon>
        <taxon>Canalipalpata</taxon>
        <taxon>Terebellida</taxon>
        <taxon>Terebelliformia</taxon>
        <taxon>Alvinellidae</taxon>
        <taxon>Paralvinella</taxon>
    </lineage>
</organism>
<feature type="region of interest" description="Disordered" evidence="1">
    <location>
        <begin position="118"/>
        <end position="138"/>
    </location>
</feature>
<dbReference type="InterPro" id="IPR010736">
    <property type="entry name" value="SHIPPO-rpt"/>
</dbReference>
<evidence type="ECO:0008006" key="4">
    <source>
        <dbReference type="Google" id="ProtNLM"/>
    </source>
</evidence>
<proteinExistence type="predicted"/>
<dbReference type="EMBL" id="JAODUP010000858">
    <property type="protein sequence ID" value="KAK2143267.1"/>
    <property type="molecule type" value="Genomic_DNA"/>
</dbReference>
<name>A0AAD9IZH3_9ANNE</name>
<reference evidence="2" key="1">
    <citation type="journal article" date="2023" name="Mol. Biol. Evol.">
        <title>Third-Generation Sequencing Reveals the Adaptive Role of the Epigenome in Three Deep-Sea Polychaetes.</title>
        <authorList>
            <person name="Perez M."/>
            <person name="Aroh O."/>
            <person name="Sun Y."/>
            <person name="Lan Y."/>
            <person name="Juniper S.K."/>
            <person name="Young C.R."/>
            <person name="Angers B."/>
            <person name="Qian P.Y."/>
        </authorList>
    </citation>
    <scope>NUCLEOTIDE SEQUENCE</scope>
    <source>
        <strain evidence="2">P08H-3</strain>
    </source>
</reference>
<dbReference type="PANTHER" id="PTHR21580">
    <property type="entry name" value="SHIPPO-1-RELATED"/>
    <property type="match status" value="1"/>
</dbReference>
<dbReference type="PANTHER" id="PTHR21580:SF28">
    <property type="entry name" value="BOREALIN N-TERMINAL DOMAIN-CONTAINING PROTEIN-RELATED"/>
    <property type="match status" value="1"/>
</dbReference>
<evidence type="ECO:0000256" key="1">
    <source>
        <dbReference type="SAM" id="MobiDB-lite"/>
    </source>
</evidence>
<protein>
    <recommendedName>
        <fullName evidence="4">Outer dense fiber protein 3</fullName>
    </recommendedName>
</protein>
<dbReference type="InterPro" id="IPR051291">
    <property type="entry name" value="CIMAP"/>
</dbReference>
<comment type="caution">
    <text evidence="2">The sequence shown here is derived from an EMBL/GenBank/DDBJ whole genome shotgun (WGS) entry which is preliminary data.</text>
</comment>
<accession>A0AAD9IZH3</accession>
<dbReference type="GO" id="GO:0005856">
    <property type="term" value="C:cytoskeleton"/>
    <property type="evidence" value="ECO:0007669"/>
    <property type="project" value="TreeGrafter"/>
</dbReference>